<feature type="transmembrane region" description="Helical" evidence="1">
    <location>
        <begin position="32"/>
        <end position="52"/>
    </location>
</feature>
<dbReference type="VEuPathDB" id="FungiDB:P170DRAFT_472446"/>
<keyword evidence="1" id="KW-0472">Membrane</keyword>
<evidence type="ECO:0000256" key="2">
    <source>
        <dbReference type="SAM" id="SignalP"/>
    </source>
</evidence>
<dbReference type="RefSeq" id="XP_024707862.1">
    <property type="nucleotide sequence ID" value="XM_024852949.1"/>
</dbReference>
<dbReference type="OrthoDB" id="4497835at2759"/>
<proteinExistence type="predicted"/>
<dbReference type="Proteomes" id="UP000234275">
    <property type="component" value="Unassembled WGS sequence"/>
</dbReference>
<sequence>MPVLATALLLARDCSGDDCEKPTSTFLKSGVPGIIIGILVLGAAGVCCYFLWRNKKRDALEAKAARDWN</sequence>
<dbReference type="GeneID" id="36560647"/>
<evidence type="ECO:0000313" key="3">
    <source>
        <dbReference type="EMBL" id="PLB52560.1"/>
    </source>
</evidence>
<evidence type="ECO:0000313" key="4">
    <source>
        <dbReference type="Proteomes" id="UP000234275"/>
    </source>
</evidence>
<dbReference type="AlphaFoldDB" id="A0A2I2GI56"/>
<reference evidence="3 4" key="1">
    <citation type="submission" date="2016-12" db="EMBL/GenBank/DDBJ databases">
        <title>The genomes of Aspergillus section Nigri reveals drivers in fungal speciation.</title>
        <authorList>
            <consortium name="DOE Joint Genome Institute"/>
            <person name="Vesth T.C."/>
            <person name="Nybo J."/>
            <person name="Theobald S."/>
            <person name="Brandl J."/>
            <person name="Frisvad J.C."/>
            <person name="Nielsen K.F."/>
            <person name="Lyhne E.K."/>
            <person name="Kogle M.E."/>
            <person name="Kuo A."/>
            <person name="Riley R."/>
            <person name="Clum A."/>
            <person name="Nolan M."/>
            <person name="Lipzen A."/>
            <person name="Salamov A."/>
            <person name="Henrissat B."/>
            <person name="Wiebenga A."/>
            <person name="De Vries R.P."/>
            <person name="Grigoriev I.V."/>
            <person name="Mortensen U.H."/>
            <person name="Andersen M.R."/>
            <person name="Baker S.E."/>
        </authorList>
    </citation>
    <scope>NUCLEOTIDE SEQUENCE [LARGE SCALE GENOMIC DNA]</scope>
    <source>
        <strain evidence="3 4">IBT 23096</strain>
    </source>
</reference>
<protein>
    <submittedName>
        <fullName evidence="3">Uncharacterized protein</fullName>
    </submittedName>
</protein>
<evidence type="ECO:0000256" key="1">
    <source>
        <dbReference type="SAM" id="Phobius"/>
    </source>
</evidence>
<feature type="chain" id="PRO_5014183774" evidence="2">
    <location>
        <begin position="17"/>
        <end position="69"/>
    </location>
</feature>
<keyword evidence="4" id="KW-1185">Reference proteome</keyword>
<organism evidence="3 4">
    <name type="scientific">Aspergillus steynii IBT 23096</name>
    <dbReference type="NCBI Taxonomy" id="1392250"/>
    <lineage>
        <taxon>Eukaryota</taxon>
        <taxon>Fungi</taxon>
        <taxon>Dikarya</taxon>
        <taxon>Ascomycota</taxon>
        <taxon>Pezizomycotina</taxon>
        <taxon>Eurotiomycetes</taxon>
        <taxon>Eurotiomycetidae</taxon>
        <taxon>Eurotiales</taxon>
        <taxon>Aspergillaceae</taxon>
        <taxon>Aspergillus</taxon>
        <taxon>Aspergillus subgen. Circumdati</taxon>
    </lineage>
</organism>
<keyword evidence="1" id="KW-1133">Transmembrane helix</keyword>
<feature type="signal peptide" evidence="2">
    <location>
        <begin position="1"/>
        <end position="16"/>
    </location>
</feature>
<comment type="caution">
    <text evidence="3">The sequence shown here is derived from an EMBL/GenBank/DDBJ whole genome shotgun (WGS) entry which is preliminary data.</text>
</comment>
<accession>A0A2I2GI56</accession>
<name>A0A2I2GI56_9EURO</name>
<gene>
    <name evidence="3" type="ORF">P170DRAFT_472446</name>
</gene>
<dbReference type="EMBL" id="MSFO01000002">
    <property type="protein sequence ID" value="PLB52560.1"/>
    <property type="molecule type" value="Genomic_DNA"/>
</dbReference>
<keyword evidence="1" id="KW-0812">Transmembrane</keyword>
<keyword evidence="2" id="KW-0732">Signal</keyword>